<dbReference type="PANTHER" id="PTHR23291">
    <property type="entry name" value="BAX INHIBITOR-RELATED"/>
    <property type="match status" value="1"/>
</dbReference>
<organism evidence="8 9">
    <name type="scientific">Rheinheimera marina</name>
    <dbReference type="NCBI Taxonomy" id="1774958"/>
    <lineage>
        <taxon>Bacteria</taxon>
        <taxon>Pseudomonadati</taxon>
        <taxon>Pseudomonadota</taxon>
        <taxon>Gammaproteobacteria</taxon>
        <taxon>Chromatiales</taxon>
        <taxon>Chromatiaceae</taxon>
        <taxon>Rheinheimera</taxon>
    </lineage>
</organism>
<sequence length="222" mass="23694">MSYQPTMHSSTYSQVGDTNKVLRNTYFLLAMTLAFSAVTAGLAMAMNFGFGVALVLSLVGLGLVFVVQRKADSASGIFWTFAFTGVMGASIGPMLNRFAAMANGPELIMQAMGLTAVAFFALSAIALSSRRNFSFMGNFLFVGLIVVIVAGLANLFFQIPALHLAINAAVVLIMSGLILFDTSRIVHGGETNYIRATVSLYLNVFNLFTSLLQLLGIMGSDD</sequence>
<evidence type="ECO:0000256" key="5">
    <source>
        <dbReference type="ARBA" id="ARBA00022989"/>
    </source>
</evidence>
<dbReference type="Pfam" id="PF01027">
    <property type="entry name" value="Bax1-I"/>
    <property type="match status" value="1"/>
</dbReference>
<comment type="subcellular location">
    <subcellularLocation>
        <location evidence="1">Cell membrane</location>
        <topology evidence="1">Multi-pass membrane protein</topology>
    </subcellularLocation>
</comment>
<keyword evidence="3" id="KW-1003">Cell membrane</keyword>
<feature type="transmembrane region" description="Helical" evidence="7">
    <location>
        <begin position="139"/>
        <end position="157"/>
    </location>
</feature>
<protein>
    <submittedName>
        <fullName evidence="8">Bax inhibitor-1/YccA family protein</fullName>
    </submittedName>
</protein>
<dbReference type="CDD" id="cd10433">
    <property type="entry name" value="YccA_like"/>
    <property type="match status" value="1"/>
</dbReference>
<evidence type="ECO:0000256" key="3">
    <source>
        <dbReference type="ARBA" id="ARBA00022475"/>
    </source>
</evidence>
<gene>
    <name evidence="8" type="ORF">ACFO3I_05675</name>
</gene>
<evidence type="ECO:0000256" key="7">
    <source>
        <dbReference type="RuleBase" id="RU004379"/>
    </source>
</evidence>
<comment type="similarity">
    <text evidence="2 7">Belongs to the BI1 family.</text>
</comment>
<accession>A0ABV9JIH0</accession>
<dbReference type="EMBL" id="JBHSGB010000005">
    <property type="protein sequence ID" value="MFC4654510.1"/>
    <property type="molecule type" value="Genomic_DNA"/>
</dbReference>
<keyword evidence="4 7" id="KW-0812">Transmembrane</keyword>
<evidence type="ECO:0000313" key="9">
    <source>
        <dbReference type="Proteomes" id="UP001595962"/>
    </source>
</evidence>
<keyword evidence="6 7" id="KW-0472">Membrane</keyword>
<feature type="transmembrane region" description="Helical" evidence="7">
    <location>
        <begin position="200"/>
        <end position="219"/>
    </location>
</feature>
<dbReference type="PANTHER" id="PTHR23291:SF115">
    <property type="entry name" value="MODULATOR OF FTSH PROTEASE YCCA"/>
    <property type="match status" value="1"/>
</dbReference>
<feature type="transmembrane region" description="Helical" evidence="7">
    <location>
        <begin position="48"/>
        <end position="67"/>
    </location>
</feature>
<evidence type="ECO:0000256" key="4">
    <source>
        <dbReference type="ARBA" id="ARBA00022692"/>
    </source>
</evidence>
<keyword evidence="5 7" id="KW-1133">Transmembrane helix</keyword>
<evidence type="ECO:0000256" key="6">
    <source>
        <dbReference type="ARBA" id="ARBA00023136"/>
    </source>
</evidence>
<feature type="transmembrane region" description="Helical" evidence="7">
    <location>
        <begin position="21"/>
        <end position="42"/>
    </location>
</feature>
<evidence type="ECO:0000313" key="8">
    <source>
        <dbReference type="EMBL" id="MFC4654510.1"/>
    </source>
</evidence>
<evidence type="ECO:0000256" key="2">
    <source>
        <dbReference type="ARBA" id="ARBA00010350"/>
    </source>
</evidence>
<dbReference type="InterPro" id="IPR006214">
    <property type="entry name" value="Bax_inhibitor_1-related"/>
</dbReference>
<feature type="transmembrane region" description="Helical" evidence="7">
    <location>
        <begin position="76"/>
        <end position="95"/>
    </location>
</feature>
<evidence type="ECO:0000256" key="1">
    <source>
        <dbReference type="ARBA" id="ARBA00004651"/>
    </source>
</evidence>
<feature type="transmembrane region" description="Helical" evidence="7">
    <location>
        <begin position="163"/>
        <end position="180"/>
    </location>
</feature>
<feature type="transmembrane region" description="Helical" evidence="7">
    <location>
        <begin position="107"/>
        <end position="127"/>
    </location>
</feature>
<dbReference type="Proteomes" id="UP001595962">
    <property type="component" value="Unassembled WGS sequence"/>
</dbReference>
<proteinExistence type="inferred from homology"/>
<keyword evidence="9" id="KW-1185">Reference proteome</keyword>
<dbReference type="RefSeq" id="WP_377332450.1">
    <property type="nucleotide sequence ID" value="NZ_JBHSGB010000005.1"/>
</dbReference>
<comment type="caution">
    <text evidence="8">The sequence shown here is derived from an EMBL/GenBank/DDBJ whole genome shotgun (WGS) entry which is preliminary data.</text>
</comment>
<name>A0ABV9JIH0_9GAMM</name>
<reference evidence="9" key="1">
    <citation type="journal article" date="2019" name="Int. J. Syst. Evol. Microbiol.">
        <title>The Global Catalogue of Microorganisms (GCM) 10K type strain sequencing project: providing services to taxonomists for standard genome sequencing and annotation.</title>
        <authorList>
            <consortium name="The Broad Institute Genomics Platform"/>
            <consortium name="The Broad Institute Genome Sequencing Center for Infectious Disease"/>
            <person name="Wu L."/>
            <person name="Ma J."/>
        </authorList>
    </citation>
    <scope>NUCLEOTIDE SEQUENCE [LARGE SCALE GENOMIC DNA]</scope>
    <source>
        <strain evidence="9">DT28</strain>
    </source>
</reference>